<dbReference type="STRING" id="1909395.BKM31_00265"/>
<organism evidence="2 3">
    <name type="scientific">[Actinomadura] parvosata subsp. kistnae</name>
    <dbReference type="NCBI Taxonomy" id="1909395"/>
    <lineage>
        <taxon>Bacteria</taxon>
        <taxon>Bacillati</taxon>
        <taxon>Actinomycetota</taxon>
        <taxon>Actinomycetes</taxon>
        <taxon>Streptosporangiales</taxon>
        <taxon>Streptosporangiaceae</taxon>
        <taxon>Nonomuraea</taxon>
    </lineage>
</organism>
<dbReference type="AlphaFoldDB" id="A0A1U9ZQE0"/>
<keyword evidence="1" id="KW-0812">Transmembrane</keyword>
<feature type="transmembrane region" description="Helical" evidence="1">
    <location>
        <begin position="26"/>
        <end position="43"/>
    </location>
</feature>
<reference evidence="3" key="1">
    <citation type="journal article" date="2017" name="Med. Chem. Commun.">
        <title>Nonomuraea sp. ATCC 55076 harbours the largest actinomycete chromosome to date and the kistamicin biosynthetic gene cluster.</title>
        <authorList>
            <person name="Nazari B."/>
            <person name="Forneris C.C."/>
            <person name="Gibson M.I."/>
            <person name="Moon K."/>
            <person name="Schramma K.R."/>
            <person name="Seyedsayamdost M.R."/>
        </authorList>
    </citation>
    <scope>NUCLEOTIDE SEQUENCE [LARGE SCALE GENOMIC DNA]</scope>
    <source>
        <strain evidence="3">ATCC 55076</strain>
    </source>
</reference>
<evidence type="ECO:0008006" key="4">
    <source>
        <dbReference type="Google" id="ProtNLM"/>
    </source>
</evidence>
<proteinExistence type="predicted"/>
<feature type="transmembrane region" description="Helical" evidence="1">
    <location>
        <begin position="84"/>
        <end position="104"/>
    </location>
</feature>
<feature type="transmembrane region" description="Helical" evidence="1">
    <location>
        <begin position="125"/>
        <end position="144"/>
    </location>
</feature>
<feature type="transmembrane region" description="Helical" evidence="1">
    <location>
        <begin position="197"/>
        <end position="228"/>
    </location>
</feature>
<feature type="transmembrane region" description="Helical" evidence="1">
    <location>
        <begin position="315"/>
        <end position="336"/>
    </location>
</feature>
<name>A0A1U9ZQE0_9ACTN</name>
<keyword evidence="1" id="KW-1133">Transmembrane helix</keyword>
<gene>
    <name evidence="2" type="ORF">BKM31_00265</name>
</gene>
<feature type="transmembrane region" description="Helical" evidence="1">
    <location>
        <begin position="240"/>
        <end position="257"/>
    </location>
</feature>
<evidence type="ECO:0000313" key="2">
    <source>
        <dbReference type="EMBL" id="AQZ60156.1"/>
    </source>
</evidence>
<feature type="transmembrane region" description="Helical" evidence="1">
    <location>
        <begin position="264"/>
        <end position="283"/>
    </location>
</feature>
<protein>
    <recommendedName>
        <fullName evidence="4">Cation/H+ exchanger domain-containing protein</fullName>
    </recommendedName>
</protein>
<keyword evidence="1" id="KW-0472">Membrane</keyword>
<keyword evidence="3" id="KW-1185">Reference proteome</keyword>
<dbReference type="EMBL" id="CP017717">
    <property type="protein sequence ID" value="AQZ60156.1"/>
    <property type="molecule type" value="Genomic_DNA"/>
</dbReference>
<feature type="transmembrane region" description="Helical" evidence="1">
    <location>
        <begin position="55"/>
        <end position="78"/>
    </location>
</feature>
<evidence type="ECO:0000313" key="3">
    <source>
        <dbReference type="Proteomes" id="UP000190797"/>
    </source>
</evidence>
<dbReference type="OrthoDB" id="517234at2"/>
<evidence type="ECO:0000256" key="1">
    <source>
        <dbReference type="SAM" id="Phobius"/>
    </source>
</evidence>
<dbReference type="Proteomes" id="UP000190797">
    <property type="component" value="Chromosome"/>
</dbReference>
<accession>A0A1U9ZQE0</accession>
<dbReference type="KEGG" id="noa:BKM31_00265"/>
<feature type="transmembrane region" description="Helical" evidence="1">
    <location>
        <begin position="164"/>
        <end position="185"/>
    </location>
</feature>
<dbReference type="RefSeq" id="WP_080036212.1">
    <property type="nucleotide sequence ID" value="NZ_CP017717.1"/>
</dbReference>
<sequence length="369" mass="38815">MAVVVALGLACASVAGLDSPTSTPIYVYGVTTLLAIGLYGSASGIPREAMRDLHLLLVAVTLGVVLKALLIAGVMFLVMREPVALVLGITVAQIDPLSVAAMAGRSRLSPRAQALLRAWSAFDDPITALLILYVSAFALDWSGITGHVAGAPADADTVSYLLNLTANLGFAASALFLWAGARWLLRRGARGNTPHPATTALMLLFLAVLVTVAVLNYLMLGIALVGLFFRPLAPKVVDRVSSGALMLAGLALGMLLVHGIDPLLGVVLGLAAFGSQVLVGYALTYRLPHNDRGYLMLGQQNGITAIVLSLTLEPAFPGAVGIVAPAILTVNVLHIVSNNWWARRLETNPLPPVTPAPDWLPAPWRRARR</sequence>